<dbReference type="GO" id="GO:0006020">
    <property type="term" value="P:inositol metabolic process"/>
    <property type="evidence" value="ECO:0007669"/>
    <property type="project" value="TreeGrafter"/>
</dbReference>
<proteinExistence type="predicted"/>
<dbReference type="EnsemblPlants" id="EMT14809">
    <property type="protein sequence ID" value="EMT14809"/>
    <property type="gene ID" value="F775_02931"/>
</dbReference>
<dbReference type="GO" id="GO:0046872">
    <property type="term" value="F:metal ion binding"/>
    <property type="evidence" value="ECO:0007669"/>
    <property type="project" value="InterPro"/>
</dbReference>
<organism evidence="1">
    <name type="scientific">Aegilops tauschii</name>
    <name type="common">Tausch's goatgrass</name>
    <name type="synonym">Aegilops squarrosa</name>
    <dbReference type="NCBI Taxonomy" id="37682"/>
    <lineage>
        <taxon>Eukaryota</taxon>
        <taxon>Viridiplantae</taxon>
        <taxon>Streptophyta</taxon>
        <taxon>Embryophyta</taxon>
        <taxon>Tracheophyta</taxon>
        <taxon>Spermatophyta</taxon>
        <taxon>Magnoliopsida</taxon>
        <taxon>Liliopsida</taxon>
        <taxon>Poales</taxon>
        <taxon>Poaceae</taxon>
        <taxon>BOP clade</taxon>
        <taxon>Pooideae</taxon>
        <taxon>Triticodae</taxon>
        <taxon>Triticeae</taxon>
        <taxon>Triticinae</taxon>
        <taxon>Aegilops</taxon>
    </lineage>
</organism>
<dbReference type="AlphaFoldDB" id="R7WA25"/>
<dbReference type="GO" id="GO:0032958">
    <property type="term" value="P:inositol phosphate biosynthetic process"/>
    <property type="evidence" value="ECO:0007669"/>
    <property type="project" value="TreeGrafter"/>
</dbReference>
<accession>R7WA25</accession>
<dbReference type="GO" id="GO:0005524">
    <property type="term" value="F:ATP binding"/>
    <property type="evidence" value="ECO:0007669"/>
    <property type="project" value="UniProtKB-UniRule"/>
</dbReference>
<dbReference type="GO" id="GO:0033857">
    <property type="term" value="F:5-diphosphoinositol pentakisphosphate 1-kinase activity"/>
    <property type="evidence" value="ECO:0007669"/>
    <property type="project" value="TreeGrafter"/>
</dbReference>
<dbReference type="ExpressionAtlas" id="R7WA25">
    <property type="expression patterns" value="baseline"/>
</dbReference>
<protein>
    <submittedName>
        <fullName evidence="1">Inositol hexakisphosphate and diphosphoinositol-pentakisphosphate kinase</fullName>
    </submittedName>
</protein>
<dbReference type="Gene3D" id="3.30.470.20">
    <property type="entry name" value="ATP-grasp fold, B domain"/>
    <property type="match status" value="1"/>
</dbReference>
<dbReference type="GO" id="GO:0000828">
    <property type="term" value="F:inositol hexakisphosphate kinase activity"/>
    <property type="evidence" value="ECO:0007669"/>
    <property type="project" value="TreeGrafter"/>
</dbReference>
<dbReference type="PROSITE" id="PS50975">
    <property type="entry name" value="ATP_GRASP"/>
    <property type="match status" value="1"/>
</dbReference>
<dbReference type="PANTHER" id="PTHR12750:SF15">
    <property type="entry name" value="INOSITOL HEXAKISPHOSPHATE AND DIPHOSPHOINOSITOL-PENTAKISPHOSPHATE KINASE"/>
    <property type="match status" value="1"/>
</dbReference>
<dbReference type="SUPFAM" id="SSF56059">
    <property type="entry name" value="Glutathione synthetase ATP-binding domain-like"/>
    <property type="match status" value="1"/>
</dbReference>
<dbReference type="InterPro" id="IPR037446">
    <property type="entry name" value="His_Pase_VIP1"/>
</dbReference>
<dbReference type="FunFam" id="3.30.470.20:FF:000019">
    <property type="entry name" value="Inositol hexakisphosphate and diphosphoinositol-pentakisphosphate kinase"/>
    <property type="match status" value="1"/>
</dbReference>
<reference evidence="1" key="1">
    <citation type="submission" date="2015-06" db="UniProtKB">
        <authorList>
            <consortium name="EnsemblPlants"/>
        </authorList>
    </citation>
    <scope>IDENTIFICATION</scope>
</reference>
<dbReference type="PANTHER" id="PTHR12750">
    <property type="entry name" value="DIPHOSPHOINOSITOL PENTAKISPHOSPHATE KINASE"/>
    <property type="match status" value="1"/>
</dbReference>
<dbReference type="InterPro" id="IPR011761">
    <property type="entry name" value="ATP-grasp"/>
</dbReference>
<name>R7WA25_AEGTA</name>
<evidence type="ECO:0000313" key="1">
    <source>
        <dbReference type="EnsemblPlants" id="EMT14809"/>
    </source>
</evidence>
<sequence>MAEAADVPEEDSHQTSIGGLLDPRTREALCALRAAVRERHLKLFGVPVPTYAVVRREHPNQELNYFIEQDDFIEIHGKRFCKPFVEKPIDGDDHNIMIYYPSYAGGGMKELFRKVGNRSSEFYPEVRKVRRDGSYIYEEFMPTGGTDVKVYTIGPGYAHAEARKSPVVDGVVMRNSDGKEVRYPVLLTPTEKQIARNVCQAFRQAVCGFDLLRCDLGEARSYVCDVNGWSFVKSSYNGDRTPKQKVKLKITQEKLLKLMLKYNGGKAHAELIIIKDMYDNVMTNVRTNVGNNDDFPIKIGLHEGSALSPYIFCFGDERGHKGYTRRYPMVYALCG</sequence>